<dbReference type="Gene3D" id="2.40.50.100">
    <property type="match status" value="1"/>
</dbReference>
<dbReference type="GO" id="GO:0030313">
    <property type="term" value="C:cell envelope"/>
    <property type="evidence" value="ECO:0007669"/>
    <property type="project" value="UniProtKB-SubCell"/>
</dbReference>
<feature type="region of interest" description="Disordered" evidence="4">
    <location>
        <begin position="433"/>
        <end position="454"/>
    </location>
</feature>
<comment type="subcellular location">
    <subcellularLocation>
        <location evidence="1">Cell envelope</location>
    </subcellularLocation>
</comment>
<feature type="domain" description="YknX-like barrel-sandwich hybrid" evidence="6">
    <location>
        <begin position="79"/>
        <end position="207"/>
    </location>
</feature>
<dbReference type="SUPFAM" id="SSF111369">
    <property type="entry name" value="HlyD-like secretion proteins"/>
    <property type="match status" value="1"/>
</dbReference>
<dbReference type="InterPro" id="IPR058636">
    <property type="entry name" value="Beta-barrel_YknX"/>
</dbReference>
<evidence type="ECO:0000256" key="5">
    <source>
        <dbReference type="SAM" id="Phobius"/>
    </source>
</evidence>
<keyword evidence="9" id="KW-1185">Reference proteome</keyword>
<evidence type="ECO:0000256" key="4">
    <source>
        <dbReference type="SAM" id="MobiDB-lite"/>
    </source>
</evidence>
<accession>A0A6L5YR80</accession>
<keyword evidence="5" id="KW-0812">Transmembrane</keyword>
<dbReference type="Gene3D" id="2.40.420.20">
    <property type="match status" value="1"/>
</dbReference>
<feature type="domain" description="YknX-like beta-barrel" evidence="7">
    <location>
        <begin position="220"/>
        <end position="309"/>
    </location>
</feature>
<keyword evidence="5" id="KW-1133">Transmembrane helix</keyword>
<feature type="region of interest" description="Disordered" evidence="4">
    <location>
        <begin position="261"/>
        <end position="284"/>
    </location>
</feature>
<dbReference type="Pfam" id="PF25984">
    <property type="entry name" value="BSH_YknX"/>
    <property type="match status" value="1"/>
</dbReference>
<dbReference type="AlphaFoldDB" id="A0A6L5YR80"/>
<dbReference type="Pfam" id="PF25990">
    <property type="entry name" value="Beta-barrel_YknX"/>
    <property type="match status" value="1"/>
</dbReference>
<dbReference type="InterPro" id="IPR058639">
    <property type="entry name" value="BSH_YknX-like"/>
</dbReference>
<proteinExistence type="predicted"/>
<evidence type="ECO:0000313" key="9">
    <source>
        <dbReference type="Proteomes" id="UP000474024"/>
    </source>
</evidence>
<feature type="transmembrane region" description="Helical" evidence="5">
    <location>
        <begin position="7"/>
        <end position="27"/>
    </location>
</feature>
<evidence type="ECO:0000256" key="2">
    <source>
        <dbReference type="ARBA" id="ARBA00023054"/>
    </source>
</evidence>
<organism evidence="8 9">
    <name type="scientific">Roseburia porci</name>
    <dbReference type="NCBI Taxonomy" id="2605790"/>
    <lineage>
        <taxon>Bacteria</taxon>
        <taxon>Bacillati</taxon>
        <taxon>Bacillota</taxon>
        <taxon>Clostridia</taxon>
        <taxon>Lachnospirales</taxon>
        <taxon>Lachnospiraceae</taxon>
        <taxon>Roseburia</taxon>
    </lineage>
</organism>
<comment type="caution">
    <text evidence="8">The sequence shown here is derived from an EMBL/GenBank/DDBJ whole genome shotgun (WGS) entry which is preliminary data.</text>
</comment>
<evidence type="ECO:0000313" key="8">
    <source>
        <dbReference type="EMBL" id="MST74416.1"/>
    </source>
</evidence>
<dbReference type="Proteomes" id="UP000474024">
    <property type="component" value="Unassembled WGS sequence"/>
</dbReference>
<dbReference type="InterPro" id="IPR050465">
    <property type="entry name" value="UPF0194_transport"/>
</dbReference>
<dbReference type="EMBL" id="VUNI01000006">
    <property type="protein sequence ID" value="MST74416.1"/>
    <property type="molecule type" value="Genomic_DNA"/>
</dbReference>
<dbReference type="PANTHER" id="PTHR32347:SF14">
    <property type="entry name" value="EFFLUX SYSTEM COMPONENT YKNX-RELATED"/>
    <property type="match status" value="1"/>
</dbReference>
<keyword evidence="5" id="KW-0472">Membrane</keyword>
<evidence type="ECO:0000256" key="3">
    <source>
        <dbReference type="SAM" id="Coils"/>
    </source>
</evidence>
<protein>
    <submittedName>
        <fullName evidence="8">Efflux RND transporter periplasmic adaptor subunit</fullName>
    </submittedName>
</protein>
<sequence>MSRKKIGVIVAVGVIAVAAVIGGIWYFGKGNSGSSKSADKVFVQKVSEIDQWNTGVNSSYSGIVESQETWDVNKDAERQVKEVLVAVGDTVDVGTPLFTYDTKEAENQIAQTKLEIESISNDISNYNSQIDELQKEKKNAPEDQQFEYTTQIQTLQTNIKQSEYDQKSKQAEIDKYQQTIDNATVTSKIAGVIKSINEDGTDASGNTTAYMTVLATGDYRVKGKIDEQNVSYLTVGQEVIVRSRVDENETWKGTITAIDTETTADNNSNGSVSYMDSSDSSSESATKYPFYVTLDSTDGLILGQHVFIEPDYGQTEVKEGIWLDESYIVQDDGDPYVWAANDRNKLEKRKVELGEYDDTLFKYEIVSGLTEDDYITWPMTGLYEGVTTVTDENEVDYSSPLYNMESTDAMDMDDFLEDGDAIYDTEGGMIDDQMPADGEGLIDTEQTADPEVAE</sequence>
<evidence type="ECO:0000256" key="1">
    <source>
        <dbReference type="ARBA" id="ARBA00004196"/>
    </source>
</evidence>
<name>A0A6L5YR80_9FIRM</name>
<evidence type="ECO:0000259" key="6">
    <source>
        <dbReference type="Pfam" id="PF25984"/>
    </source>
</evidence>
<dbReference type="RefSeq" id="WP_154429386.1">
    <property type="nucleotide sequence ID" value="NZ_VUNI01000006.1"/>
</dbReference>
<gene>
    <name evidence="8" type="ORF">FYJ75_05110</name>
</gene>
<evidence type="ECO:0000259" key="7">
    <source>
        <dbReference type="Pfam" id="PF25990"/>
    </source>
</evidence>
<keyword evidence="2 3" id="KW-0175">Coiled coil</keyword>
<dbReference type="Gene3D" id="2.40.30.170">
    <property type="match status" value="1"/>
</dbReference>
<reference evidence="8 9" key="1">
    <citation type="submission" date="2019-08" db="EMBL/GenBank/DDBJ databases">
        <title>In-depth cultivation of the pig gut microbiome towards novel bacterial diversity and tailored functional studies.</title>
        <authorList>
            <person name="Wylensek D."/>
            <person name="Hitch T.C.A."/>
            <person name="Clavel T."/>
        </authorList>
    </citation>
    <scope>NUCLEOTIDE SEQUENCE [LARGE SCALE GENOMIC DNA]</scope>
    <source>
        <strain evidence="8 9">MUC/MUC-530-WT-4D</strain>
    </source>
</reference>
<dbReference type="PANTHER" id="PTHR32347">
    <property type="entry name" value="EFFLUX SYSTEM COMPONENT YKNX-RELATED"/>
    <property type="match status" value="1"/>
</dbReference>
<feature type="coiled-coil region" evidence="3">
    <location>
        <begin position="102"/>
        <end position="143"/>
    </location>
</feature>
<feature type="compositionally biased region" description="Acidic residues" evidence="4">
    <location>
        <begin position="440"/>
        <end position="454"/>
    </location>
</feature>